<keyword evidence="1" id="KW-0812">Transmembrane</keyword>
<dbReference type="PROSITE" id="PS51257">
    <property type="entry name" value="PROKAR_LIPOPROTEIN"/>
    <property type="match status" value="1"/>
</dbReference>
<gene>
    <name evidence="2" type="ORF">SCE1572_16550</name>
</gene>
<evidence type="ECO:0008006" key="4">
    <source>
        <dbReference type="Google" id="ProtNLM"/>
    </source>
</evidence>
<dbReference type="STRING" id="1254432.SCE1572_16550"/>
<dbReference type="PATRIC" id="fig|1254432.3.peg.3724"/>
<dbReference type="Pfam" id="PF08592">
    <property type="entry name" value="Anthrone_oxy"/>
    <property type="match status" value="1"/>
</dbReference>
<proteinExistence type="predicted"/>
<dbReference type="KEGG" id="scu:SCE1572_16550"/>
<keyword evidence="1" id="KW-0472">Membrane</keyword>
<feature type="transmembrane region" description="Helical" evidence="1">
    <location>
        <begin position="63"/>
        <end position="82"/>
    </location>
</feature>
<dbReference type="HOGENOM" id="CLU_111152_2_2_7"/>
<sequence length="168" mass="17489">MKPMIPQALFFLTLASTLGCGLIAGVFFAFSSFVMPALARLPPAEGMAAMQSINVVVLNRSFLGVFVGTAGACLILAVVSMLRWSEAGSALRIAGGALYVVGTFLVTMVRNVPLNDALERVSPEAAAAAETWARYVPAWTTWNTARALAALASAALLTLALVQSARAG</sequence>
<dbReference type="InterPro" id="IPR013901">
    <property type="entry name" value="Anthrone_oxy"/>
</dbReference>
<protein>
    <recommendedName>
        <fullName evidence="4">DUF1772 domain-containing protein</fullName>
    </recommendedName>
</protein>
<keyword evidence="1" id="KW-1133">Transmembrane helix</keyword>
<organism evidence="2 3">
    <name type="scientific">Sorangium cellulosum So0157-2</name>
    <dbReference type="NCBI Taxonomy" id="1254432"/>
    <lineage>
        <taxon>Bacteria</taxon>
        <taxon>Pseudomonadati</taxon>
        <taxon>Myxococcota</taxon>
        <taxon>Polyangia</taxon>
        <taxon>Polyangiales</taxon>
        <taxon>Polyangiaceae</taxon>
        <taxon>Sorangium</taxon>
    </lineage>
</organism>
<reference evidence="2 3" key="1">
    <citation type="journal article" date="2013" name="Sci. Rep.">
        <title>Extraordinary expansion of a Sorangium cellulosum genome from an alkaline milieu.</title>
        <authorList>
            <person name="Han K."/>
            <person name="Li Z.F."/>
            <person name="Peng R."/>
            <person name="Zhu L.P."/>
            <person name="Zhou T."/>
            <person name="Wang L.G."/>
            <person name="Li S.G."/>
            <person name="Zhang X.B."/>
            <person name="Hu W."/>
            <person name="Wu Z.H."/>
            <person name="Qin N."/>
            <person name="Li Y.Z."/>
        </authorList>
    </citation>
    <scope>NUCLEOTIDE SEQUENCE [LARGE SCALE GENOMIC DNA]</scope>
    <source>
        <strain evidence="2 3">So0157-2</strain>
    </source>
</reference>
<dbReference type="eggNOG" id="COG5500">
    <property type="taxonomic scope" value="Bacteria"/>
</dbReference>
<dbReference type="EMBL" id="CP003969">
    <property type="protein sequence ID" value="AGP35968.1"/>
    <property type="molecule type" value="Genomic_DNA"/>
</dbReference>
<dbReference type="AlphaFoldDB" id="S4XZF0"/>
<feature type="transmembrane region" description="Helical" evidence="1">
    <location>
        <begin position="89"/>
        <end position="109"/>
    </location>
</feature>
<evidence type="ECO:0000313" key="3">
    <source>
        <dbReference type="Proteomes" id="UP000014803"/>
    </source>
</evidence>
<accession>S4XZF0</accession>
<evidence type="ECO:0000256" key="1">
    <source>
        <dbReference type="SAM" id="Phobius"/>
    </source>
</evidence>
<dbReference type="Proteomes" id="UP000014803">
    <property type="component" value="Chromosome"/>
</dbReference>
<feature type="transmembrane region" description="Helical" evidence="1">
    <location>
        <begin position="144"/>
        <end position="162"/>
    </location>
</feature>
<evidence type="ECO:0000313" key="2">
    <source>
        <dbReference type="EMBL" id="AGP35968.1"/>
    </source>
</evidence>
<name>S4XZF0_SORCE</name>